<name>A0A382AU35_9ZZZZ</name>
<evidence type="ECO:0000313" key="2">
    <source>
        <dbReference type="EMBL" id="SVB04477.1"/>
    </source>
</evidence>
<dbReference type="InterPro" id="IPR001509">
    <property type="entry name" value="Epimerase_deHydtase"/>
</dbReference>
<feature type="domain" description="NAD-dependent epimerase/dehydratase" evidence="1">
    <location>
        <begin position="3"/>
        <end position="107"/>
    </location>
</feature>
<sequence length="173" mass="19687">MKYWEQNVQYSKKIFDMCGDIPMVYASSAAAKEYWRSPYGTTKKVLEELAHSGQIGLRFETIFGNGASDISLIGRIKNGTIKYKTNHIRDFVHIDDVVDCIKMFINFKQYLFNLDNVYEVGTGTEYKIEDVASHFGIDVPLKDGDDVEIFKSVADVIAINKLGWKSKSTIYDS</sequence>
<accession>A0A382AU35</accession>
<protein>
    <recommendedName>
        <fullName evidence="1">NAD-dependent epimerase/dehydratase domain-containing protein</fullName>
    </recommendedName>
</protein>
<organism evidence="2">
    <name type="scientific">marine metagenome</name>
    <dbReference type="NCBI Taxonomy" id="408172"/>
    <lineage>
        <taxon>unclassified sequences</taxon>
        <taxon>metagenomes</taxon>
        <taxon>ecological metagenomes</taxon>
    </lineage>
</organism>
<dbReference type="EMBL" id="UINC01026653">
    <property type="protein sequence ID" value="SVB04477.1"/>
    <property type="molecule type" value="Genomic_DNA"/>
</dbReference>
<dbReference type="AlphaFoldDB" id="A0A382AU35"/>
<dbReference type="SUPFAM" id="SSF51735">
    <property type="entry name" value="NAD(P)-binding Rossmann-fold domains"/>
    <property type="match status" value="1"/>
</dbReference>
<dbReference type="InterPro" id="IPR036291">
    <property type="entry name" value="NAD(P)-bd_dom_sf"/>
</dbReference>
<proteinExistence type="predicted"/>
<dbReference type="Gene3D" id="3.40.50.720">
    <property type="entry name" value="NAD(P)-binding Rossmann-like Domain"/>
    <property type="match status" value="1"/>
</dbReference>
<reference evidence="2" key="1">
    <citation type="submission" date="2018-05" db="EMBL/GenBank/DDBJ databases">
        <authorList>
            <person name="Lanie J.A."/>
            <person name="Ng W.-L."/>
            <person name="Kazmierczak K.M."/>
            <person name="Andrzejewski T.M."/>
            <person name="Davidsen T.M."/>
            <person name="Wayne K.J."/>
            <person name="Tettelin H."/>
            <person name="Glass J.I."/>
            <person name="Rusch D."/>
            <person name="Podicherti R."/>
            <person name="Tsui H.-C.T."/>
            <person name="Winkler M.E."/>
        </authorList>
    </citation>
    <scope>NUCLEOTIDE SEQUENCE</scope>
</reference>
<evidence type="ECO:0000259" key="1">
    <source>
        <dbReference type="Pfam" id="PF01370"/>
    </source>
</evidence>
<dbReference type="Pfam" id="PF01370">
    <property type="entry name" value="Epimerase"/>
    <property type="match status" value="1"/>
</dbReference>
<gene>
    <name evidence="2" type="ORF">METZ01_LOCUS157331</name>
</gene>